<evidence type="ECO:0000313" key="2">
    <source>
        <dbReference type="EMBL" id="RDU51189.1"/>
    </source>
</evidence>
<keyword evidence="4" id="KW-1185">Reference proteome</keyword>
<evidence type="ECO:0000313" key="3">
    <source>
        <dbReference type="Proteomes" id="UP000256321"/>
    </source>
</evidence>
<dbReference type="EMBL" id="QREV01000001">
    <property type="protein sequence ID" value="RDU51189.1"/>
    <property type="molecule type" value="Genomic_DNA"/>
</dbReference>
<dbReference type="AlphaFoldDB" id="A0A3D8HJM5"/>
<name>A0A3D8HJM5_9BACT</name>
<proteinExistence type="predicted"/>
<dbReference type="EMBL" id="JACRTI010000001">
    <property type="protein sequence ID" value="MBC8600241.1"/>
    <property type="molecule type" value="Genomic_DNA"/>
</dbReference>
<dbReference type="PROSITE" id="PS51257">
    <property type="entry name" value="PROKAR_LIPOPROTEIN"/>
    <property type="match status" value="1"/>
</dbReference>
<gene>
    <name evidence="2" type="ORF">DWU89_00735</name>
    <name evidence="1" type="ORF">H8784_00715</name>
</gene>
<accession>A0A3D8HJM5</accession>
<dbReference type="Gene3D" id="2.60.40.3380">
    <property type="match status" value="1"/>
</dbReference>
<dbReference type="Proteomes" id="UP000256321">
    <property type="component" value="Unassembled WGS sequence"/>
</dbReference>
<evidence type="ECO:0000313" key="1">
    <source>
        <dbReference type="EMBL" id="MBC8600241.1"/>
    </source>
</evidence>
<organism evidence="2 3">
    <name type="scientific">Parabacteroides acidifaciens</name>
    <dbReference type="NCBI Taxonomy" id="2290935"/>
    <lineage>
        <taxon>Bacteria</taxon>
        <taxon>Pseudomonadati</taxon>
        <taxon>Bacteroidota</taxon>
        <taxon>Bacteroidia</taxon>
        <taxon>Bacteroidales</taxon>
        <taxon>Tannerellaceae</taxon>
        <taxon>Parabacteroides</taxon>
    </lineage>
</organism>
<comment type="caution">
    <text evidence="2">The sequence shown here is derived from an EMBL/GenBank/DDBJ whole genome shotgun (WGS) entry which is preliminary data.</text>
</comment>
<dbReference type="RefSeq" id="WP_115497779.1">
    <property type="nucleotide sequence ID" value="NZ_JACRTI010000001.1"/>
</dbReference>
<protein>
    <recommendedName>
        <fullName evidence="5">Major fimbrial subunit protein N-terminal domain-containing protein</fullName>
    </recommendedName>
</protein>
<evidence type="ECO:0008006" key="5">
    <source>
        <dbReference type="Google" id="ProtNLM"/>
    </source>
</evidence>
<dbReference type="Gene3D" id="2.60.40.2580">
    <property type="match status" value="1"/>
</dbReference>
<evidence type="ECO:0000313" key="4">
    <source>
        <dbReference type="Proteomes" id="UP000629596"/>
    </source>
</evidence>
<reference evidence="1 4" key="2">
    <citation type="submission" date="2020-08" db="EMBL/GenBank/DDBJ databases">
        <title>Genome public.</title>
        <authorList>
            <person name="Liu C."/>
            <person name="Sun Q."/>
        </authorList>
    </citation>
    <scope>NUCLEOTIDE SEQUENCE [LARGE SCALE GENOMIC DNA]</scope>
    <source>
        <strain evidence="1 4">426_9</strain>
    </source>
</reference>
<dbReference type="Proteomes" id="UP000629596">
    <property type="component" value="Unassembled WGS sequence"/>
</dbReference>
<sequence length="458" mass="52534">MKTILNLIYIVIATITLYACTAEHAIGEPVLQDTKGMMAINIITGDVQVDEYVYSARFIVFDNVSTYPTVDINQMVILDKNNVWSFNTYLKVRHNQDKALIVILNEPDALTRTLESVSSPYDLNTIKFQMADIFNQNHTAIGTKGIPMTGIVHNISITESHANENSALAQELRVERAVARVDIWFKTYPWFEAAVTENTKITLSRSYDEGYLVGPDIFFGSDMQTVIPNKEVVWQHTGVPLKIGYEAKRYCSFYTPERTCDAANHNDKLILTIEGIDTEEGQRRAVTTLLDFTDMTNLEPLTMREVRRNYVYKTIANIHREKIEFYTTISPWTNVKQDVIIDPQYFLTVSEDNLYLPNYQDRADVIAITNYDHSDRNYPDGICIGETRYYTKTGEPVTDTNSLLYGWLRVALDEKEGYLRREIEYSNMQEIKIPEHNGCYAIAEVKAGNLTKLIRINR</sequence>
<reference evidence="2 3" key="1">
    <citation type="submission" date="2018-07" db="EMBL/GenBank/DDBJ databases">
        <title>Parabacteroides acidifaciens nov. sp., isolated from human feces.</title>
        <authorList>
            <person name="Wang Y.J."/>
        </authorList>
    </citation>
    <scope>NUCLEOTIDE SEQUENCE [LARGE SCALE GENOMIC DNA]</scope>
    <source>
        <strain evidence="2 3">426-9</strain>
    </source>
</reference>